<dbReference type="EMBL" id="QEAQ01000016">
    <property type="protein sequence ID" value="TPX60305.1"/>
    <property type="molecule type" value="Genomic_DNA"/>
</dbReference>
<comment type="caution">
    <text evidence="2">The sequence shown here is derived from an EMBL/GenBank/DDBJ whole genome shotgun (WGS) entry which is preliminary data.</text>
</comment>
<name>A0A507EAI4_9FUNG</name>
<keyword evidence="3" id="KW-1185">Reference proteome</keyword>
<feature type="compositionally biased region" description="Gly residues" evidence="1">
    <location>
        <begin position="58"/>
        <end position="68"/>
    </location>
</feature>
<gene>
    <name evidence="2" type="ORF">PhCBS80983_g01886</name>
</gene>
<feature type="region of interest" description="Disordered" evidence="1">
    <location>
        <begin position="111"/>
        <end position="134"/>
    </location>
</feature>
<evidence type="ECO:0000313" key="2">
    <source>
        <dbReference type="EMBL" id="TPX60305.1"/>
    </source>
</evidence>
<feature type="compositionally biased region" description="Low complexity" evidence="1">
    <location>
        <begin position="31"/>
        <end position="46"/>
    </location>
</feature>
<evidence type="ECO:0000313" key="3">
    <source>
        <dbReference type="Proteomes" id="UP000318582"/>
    </source>
</evidence>
<protein>
    <submittedName>
        <fullName evidence="2">Uncharacterized protein</fullName>
    </submittedName>
</protein>
<evidence type="ECO:0000256" key="1">
    <source>
        <dbReference type="SAM" id="MobiDB-lite"/>
    </source>
</evidence>
<sequence length="216" mass="22984">MGAQSSKAARRFPTRPPAPSPSSALPPPSSLSPAAAPLPQASQFPPQQQPISPPHSGAAGGVNDGGGAADPRAEHMRLLEHFNRMAFDVHSFPKREYRKDNEMLGILASRSQKHAEDAYTSSERSSRHLASSSRRIPASELEALFGVRRSAGMTAAQLGDRFGVDETVVVSLLKHFNTPEARGGAGAGGSEKMDGVWVDNMVAYRMEEAKGARTAI</sequence>
<feature type="region of interest" description="Disordered" evidence="1">
    <location>
        <begin position="1"/>
        <end position="70"/>
    </location>
</feature>
<feature type="compositionally biased region" description="Pro residues" evidence="1">
    <location>
        <begin position="14"/>
        <end position="30"/>
    </location>
</feature>
<organism evidence="2 3">
    <name type="scientific">Powellomyces hirtus</name>
    <dbReference type="NCBI Taxonomy" id="109895"/>
    <lineage>
        <taxon>Eukaryota</taxon>
        <taxon>Fungi</taxon>
        <taxon>Fungi incertae sedis</taxon>
        <taxon>Chytridiomycota</taxon>
        <taxon>Chytridiomycota incertae sedis</taxon>
        <taxon>Chytridiomycetes</taxon>
        <taxon>Spizellomycetales</taxon>
        <taxon>Powellomycetaceae</taxon>
        <taxon>Powellomyces</taxon>
    </lineage>
</organism>
<reference evidence="2 3" key="1">
    <citation type="journal article" date="2019" name="Sci. Rep.">
        <title>Comparative genomics of chytrid fungi reveal insights into the obligate biotrophic and pathogenic lifestyle of Synchytrium endobioticum.</title>
        <authorList>
            <person name="van de Vossenberg B.T.L.H."/>
            <person name="Warris S."/>
            <person name="Nguyen H.D.T."/>
            <person name="van Gent-Pelzer M.P.E."/>
            <person name="Joly D.L."/>
            <person name="van de Geest H.C."/>
            <person name="Bonants P.J.M."/>
            <person name="Smith D.S."/>
            <person name="Levesque C.A."/>
            <person name="van der Lee T.A.J."/>
        </authorList>
    </citation>
    <scope>NUCLEOTIDE SEQUENCE [LARGE SCALE GENOMIC DNA]</scope>
    <source>
        <strain evidence="2 3">CBS 809.83</strain>
    </source>
</reference>
<proteinExistence type="predicted"/>
<dbReference type="Proteomes" id="UP000318582">
    <property type="component" value="Unassembled WGS sequence"/>
</dbReference>
<dbReference type="AlphaFoldDB" id="A0A507EAI4"/>
<accession>A0A507EAI4</accession>